<protein>
    <recommendedName>
        <fullName evidence="5">HTH tetR-type domain-containing protein</fullName>
    </recommendedName>
</protein>
<dbReference type="GO" id="GO:0000976">
    <property type="term" value="F:transcription cis-regulatory region binding"/>
    <property type="evidence" value="ECO:0007669"/>
    <property type="project" value="TreeGrafter"/>
</dbReference>
<evidence type="ECO:0000256" key="2">
    <source>
        <dbReference type="ARBA" id="ARBA00023125"/>
    </source>
</evidence>
<organism evidence="6 7">
    <name type="scientific">Paracoccus tegillarcae</name>
    <dbReference type="NCBI Taxonomy" id="1529068"/>
    <lineage>
        <taxon>Bacteria</taxon>
        <taxon>Pseudomonadati</taxon>
        <taxon>Pseudomonadota</taxon>
        <taxon>Alphaproteobacteria</taxon>
        <taxon>Rhodobacterales</taxon>
        <taxon>Paracoccaceae</taxon>
        <taxon>Paracoccus</taxon>
    </lineage>
</organism>
<dbReference type="RefSeq" id="WP_101462181.1">
    <property type="nucleotide sequence ID" value="NZ_CP025408.1"/>
</dbReference>
<proteinExistence type="predicted"/>
<dbReference type="KEGG" id="paro:CUV01_16695"/>
<dbReference type="SUPFAM" id="SSF46689">
    <property type="entry name" value="Homeodomain-like"/>
    <property type="match status" value="1"/>
</dbReference>
<dbReference type="PANTHER" id="PTHR30055:SF234">
    <property type="entry name" value="HTH-TYPE TRANSCRIPTIONAL REGULATOR BETI"/>
    <property type="match status" value="1"/>
</dbReference>
<keyword evidence="7" id="KW-1185">Reference proteome</keyword>
<dbReference type="EMBL" id="CP025408">
    <property type="protein sequence ID" value="AUH35529.1"/>
    <property type="molecule type" value="Genomic_DNA"/>
</dbReference>
<feature type="DNA-binding region" description="H-T-H motif" evidence="4">
    <location>
        <begin position="32"/>
        <end position="51"/>
    </location>
</feature>
<keyword evidence="3" id="KW-0804">Transcription</keyword>
<keyword evidence="1" id="KW-0805">Transcription regulation</keyword>
<dbReference type="Proteomes" id="UP000233742">
    <property type="component" value="Chromosome"/>
</dbReference>
<dbReference type="AlphaFoldDB" id="A0A2K9EM52"/>
<dbReference type="InterPro" id="IPR050109">
    <property type="entry name" value="HTH-type_TetR-like_transc_reg"/>
</dbReference>
<dbReference type="Pfam" id="PF00440">
    <property type="entry name" value="TetR_N"/>
    <property type="match status" value="1"/>
</dbReference>
<dbReference type="GO" id="GO:0003700">
    <property type="term" value="F:DNA-binding transcription factor activity"/>
    <property type="evidence" value="ECO:0007669"/>
    <property type="project" value="TreeGrafter"/>
</dbReference>
<dbReference type="InterPro" id="IPR009057">
    <property type="entry name" value="Homeodomain-like_sf"/>
</dbReference>
<evidence type="ECO:0000256" key="1">
    <source>
        <dbReference type="ARBA" id="ARBA00023015"/>
    </source>
</evidence>
<dbReference type="Gene3D" id="1.10.357.10">
    <property type="entry name" value="Tetracycline Repressor, domain 2"/>
    <property type="match status" value="1"/>
</dbReference>
<feature type="domain" description="HTH tetR-type" evidence="5">
    <location>
        <begin position="9"/>
        <end position="69"/>
    </location>
</feature>
<gene>
    <name evidence="6" type="ORF">CUV01_16695</name>
</gene>
<evidence type="ECO:0000259" key="5">
    <source>
        <dbReference type="PROSITE" id="PS50977"/>
    </source>
</evidence>
<keyword evidence="2 4" id="KW-0238">DNA-binding</keyword>
<dbReference type="PROSITE" id="PS50977">
    <property type="entry name" value="HTH_TETR_2"/>
    <property type="match status" value="1"/>
</dbReference>
<evidence type="ECO:0000256" key="3">
    <source>
        <dbReference type="ARBA" id="ARBA00023163"/>
    </source>
</evidence>
<dbReference type="PANTHER" id="PTHR30055">
    <property type="entry name" value="HTH-TYPE TRANSCRIPTIONAL REGULATOR RUTR"/>
    <property type="match status" value="1"/>
</dbReference>
<dbReference type="OrthoDB" id="9811084at2"/>
<reference evidence="6 7" key="1">
    <citation type="submission" date="2017-12" db="EMBL/GenBank/DDBJ databases">
        <authorList>
            <person name="Hurst M.R.H."/>
        </authorList>
    </citation>
    <scope>NUCLEOTIDE SEQUENCE [LARGE SCALE GENOMIC DNA]</scope>
    <source>
        <strain evidence="6 7">BM15</strain>
    </source>
</reference>
<sequence>MTAASKRRMQTASRIHVAAIQLAERDGLSNLTTEAIAREAGVSPRTFFNYYPYKEAAIAGPPKDYPQVASDDFVASKGRLIDDLAVLIAAHLSRFVDQRQQFATVLRLAETDAKLAALEQSALLERHSLMEQMLRKRLSSHDARLAPILAAAIISATRQAVLEWAAGRSDDLVALAIENIGMIGDAGDLLSQKPVA</sequence>
<accession>A0A2K9EM52</accession>
<evidence type="ECO:0000313" key="6">
    <source>
        <dbReference type="EMBL" id="AUH35529.1"/>
    </source>
</evidence>
<evidence type="ECO:0000313" key="7">
    <source>
        <dbReference type="Proteomes" id="UP000233742"/>
    </source>
</evidence>
<evidence type="ECO:0000256" key="4">
    <source>
        <dbReference type="PROSITE-ProRule" id="PRU00335"/>
    </source>
</evidence>
<dbReference type="InterPro" id="IPR001647">
    <property type="entry name" value="HTH_TetR"/>
</dbReference>
<name>A0A2K9EM52_9RHOB</name>